<gene>
    <name evidence="1" type="ORF">SAMN05421665_0890</name>
</gene>
<dbReference type="Proteomes" id="UP000186997">
    <property type="component" value="Unassembled WGS sequence"/>
</dbReference>
<dbReference type="AlphaFoldDB" id="A0A1R3WRA5"/>
<dbReference type="RefSeq" id="WP_165689292.1">
    <property type="nucleotide sequence ID" value="NZ_FTPR01000001.1"/>
</dbReference>
<dbReference type="STRING" id="287098.SAMN05421665_0890"/>
<sequence length="50" mass="5533">MWRLIKAVLFLIIIAGLGLVAYAYIGPLFFPTDFAAPSEEVSYPVTLETN</sequence>
<keyword evidence="2" id="KW-1185">Reference proteome</keyword>
<reference evidence="2" key="1">
    <citation type="submission" date="2017-01" db="EMBL/GenBank/DDBJ databases">
        <authorList>
            <person name="Varghese N."/>
            <person name="Submissions S."/>
        </authorList>
    </citation>
    <scope>NUCLEOTIDE SEQUENCE [LARGE SCALE GENOMIC DNA]</scope>
    <source>
        <strain evidence="2">DSM 29591</strain>
    </source>
</reference>
<dbReference type="EMBL" id="FTPR01000001">
    <property type="protein sequence ID" value="SIT79143.1"/>
    <property type="molecule type" value="Genomic_DNA"/>
</dbReference>
<evidence type="ECO:0000313" key="2">
    <source>
        <dbReference type="Proteomes" id="UP000186997"/>
    </source>
</evidence>
<protein>
    <submittedName>
        <fullName evidence="1">Uncharacterized protein</fullName>
    </submittedName>
</protein>
<organism evidence="1 2">
    <name type="scientific">Yoonia rosea</name>
    <dbReference type="NCBI Taxonomy" id="287098"/>
    <lineage>
        <taxon>Bacteria</taxon>
        <taxon>Pseudomonadati</taxon>
        <taxon>Pseudomonadota</taxon>
        <taxon>Alphaproteobacteria</taxon>
        <taxon>Rhodobacterales</taxon>
        <taxon>Paracoccaceae</taxon>
        <taxon>Yoonia</taxon>
    </lineage>
</organism>
<evidence type="ECO:0000313" key="1">
    <source>
        <dbReference type="EMBL" id="SIT79143.1"/>
    </source>
</evidence>
<name>A0A1R3WRA5_9RHOB</name>
<proteinExistence type="predicted"/>
<accession>A0A1R3WRA5</accession>